<feature type="compositionally biased region" description="Basic and acidic residues" evidence="1">
    <location>
        <begin position="176"/>
        <end position="185"/>
    </location>
</feature>
<comment type="caution">
    <text evidence="2">The sequence shown here is derived from an EMBL/GenBank/DDBJ whole genome shotgun (WGS) entry which is preliminary data.</text>
</comment>
<feature type="compositionally biased region" description="Basic and acidic residues" evidence="1">
    <location>
        <begin position="377"/>
        <end position="392"/>
    </location>
</feature>
<dbReference type="EMBL" id="CAJFDH010000006">
    <property type="protein sequence ID" value="CAD5229754.1"/>
    <property type="molecule type" value="Genomic_DNA"/>
</dbReference>
<feature type="compositionally biased region" description="Polar residues" evidence="1">
    <location>
        <begin position="341"/>
        <end position="358"/>
    </location>
</feature>
<feature type="compositionally biased region" description="Basic and acidic residues" evidence="1">
    <location>
        <begin position="322"/>
        <end position="340"/>
    </location>
</feature>
<feature type="compositionally biased region" description="Polar residues" evidence="1">
    <location>
        <begin position="302"/>
        <end position="321"/>
    </location>
</feature>
<feature type="compositionally biased region" description="Basic and acidic residues" evidence="1">
    <location>
        <begin position="192"/>
        <end position="216"/>
    </location>
</feature>
<name>A0A811LSG0_9BILA</name>
<protein>
    <submittedName>
        <fullName evidence="2">Uncharacterized protein</fullName>
    </submittedName>
</protein>
<dbReference type="EMBL" id="CAJFCW020000006">
    <property type="protein sequence ID" value="CAG9127235.1"/>
    <property type="molecule type" value="Genomic_DNA"/>
</dbReference>
<dbReference type="AlphaFoldDB" id="A0A811LSG0"/>
<gene>
    <name evidence="2" type="ORF">BOKJ2_LOCUS13793</name>
</gene>
<evidence type="ECO:0000256" key="1">
    <source>
        <dbReference type="SAM" id="MobiDB-lite"/>
    </source>
</evidence>
<proteinExistence type="predicted"/>
<reference evidence="2" key="1">
    <citation type="submission" date="2020-09" db="EMBL/GenBank/DDBJ databases">
        <authorList>
            <person name="Kikuchi T."/>
        </authorList>
    </citation>
    <scope>NUCLEOTIDE SEQUENCE</scope>
    <source>
        <strain evidence="2">SH1</strain>
    </source>
</reference>
<feature type="compositionally biased region" description="Polar residues" evidence="1">
    <location>
        <begin position="81"/>
        <end position="91"/>
    </location>
</feature>
<dbReference type="Proteomes" id="UP000783686">
    <property type="component" value="Unassembled WGS sequence"/>
</dbReference>
<evidence type="ECO:0000313" key="3">
    <source>
        <dbReference type="Proteomes" id="UP000614601"/>
    </source>
</evidence>
<feature type="region of interest" description="Disordered" evidence="1">
    <location>
        <begin position="302"/>
        <end position="392"/>
    </location>
</feature>
<evidence type="ECO:0000313" key="2">
    <source>
        <dbReference type="EMBL" id="CAD5229754.1"/>
    </source>
</evidence>
<feature type="region of interest" description="Disordered" evidence="1">
    <location>
        <begin position="1"/>
        <end position="281"/>
    </location>
</feature>
<organism evidence="2 3">
    <name type="scientific">Bursaphelenchus okinawaensis</name>
    <dbReference type="NCBI Taxonomy" id="465554"/>
    <lineage>
        <taxon>Eukaryota</taxon>
        <taxon>Metazoa</taxon>
        <taxon>Ecdysozoa</taxon>
        <taxon>Nematoda</taxon>
        <taxon>Chromadorea</taxon>
        <taxon>Rhabditida</taxon>
        <taxon>Tylenchina</taxon>
        <taxon>Tylenchomorpha</taxon>
        <taxon>Aphelenchoidea</taxon>
        <taxon>Aphelenchoididae</taxon>
        <taxon>Bursaphelenchus</taxon>
    </lineage>
</organism>
<sequence length="691" mass="76846">MSSTSESSSHCEESEASKNSSGGFQECDKENLDHIDEGLADEKDKENEDSEVKLDLSKTEDSESDGIFKTISEVDDDRSLESSFEGSNPESKLNEEESNVDGASRPESGVGDGPRSKMEDEVKSDVEPKSENETEDEARSESKVDDESMSEVEQKSDDKADDEARSESNVDDEQIFEYKFDKEPESELNDESEIKLDCDAKSDDKFDNESTSEVKFESQSAVESKFDEVSENKSNNGSETNLENEAISKANVNDEFKYDTESKSDEVSDNKSKDDGETKLDNEAIFEVNVNDAFKSVGQLNSEVDAKSNTQVVEASGSKFNGESESKFGEVLENKSKDSEASVNKESNSEVDLTSSTQVDDESGSKYNDESESTLYDESKAESEEECRSEAKVDHVSHADFYAGLNADDKFHDESSKSDAVAREDGLIWHSEKPSPTGFAVLNQWKNLFGDIDTPLHLKQFTNSEATVFEEPIDYLISFTDHHCALGMVKNKTAAQSGIPLVVRFGGFWSNIAVKSMYVGCTVKVAAYYNVTNVLDIREMCEVIDINSLCVKNVVYAGVPRATGCAAEWAIVSRPNITRSLGLVTNDNSGTSKYGLRVLEATLQDMEYSQRVFANHEKWMLTGHSRVPPVGNPVALSYIELNEPHCIFTCRDKLLLFPDYYGEMISKDVLEFSYFFVWVDTKLEPVKTFTL</sequence>
<keyword evidence="3" id="KW-1185">Reference proteome</keyword>
<dbReference type="Proteomes" id="UP000614601">
    <property type="component" value="Unassembled WGS sequence"/>
</dbReference>
<feature type="compositionally biased region" description="Basic and acidic residues" evidence="1">
    <location>
        <begin position="114"/>
        <end position="168"/>
    </location>
</feature>
<feature type="compositionally biased region" description="Basic and acidic residues" evidence="1">
    <location>
        <begin position="252"/>
        <end position="281"/>
    </location>
</feature>
<accession>A0A811LSG0</accession>
<feature type="compositionally biased region" description="Basic and acidic residues" evidence="1">
    <location>
        <begin position="26"/>
        <end position="61"/>
    </location>
</feature>
<feature type="compositionally biased region" description="Polar residues" evidence="1">
    <location>
        <begin position="232"/>
        <end position="243"/>
    </location>
</feature>